<sequence length="41" mass="4577">MGALWHDVLLQPVCCSDQPVALPQGRPRPGTQYRFSNKPGR</sequence>
<reference evidence="2" key="1">
    <citation type="submission" date="2014-11" db="EMBL/GenBank/DDBJ databases">
        <authorList>
            <person name="Amaro Gonzalez C."/>
        </authorList>
    </citation>
    <scope>NUCLEOTIDE SEQUENCE</scope>
</reference>
<organism evidence="2">
    <name type="scientific">Anguilla anguilla</name>
    <name type="common">European freshwater eel</name>
    <name type="synonym">Muraena anguilla</name>
    <dbReference type="NCBI Taxonomy" id="7936"/>
    <lineage>
        <taxon>Eukaryota</taxon>
        <taxon>Metazoa</taxon>
        <taxon>Chordata</taxon>
        <taxon>Craniata</taxon>
        <taxon>Vertebrata</taxon>
        <taxon>Euteleostomi</taxon>
        <taxon>Actinopterygii</taxon>
        <taxon>Neopterygii</taxon>
        <taxon>Teleostei</taxon>
        <taxon>Anguilliformes</taxon>
        <taxon>Anguillidae</taxon>
        <taxon>Anguilla</taxon>
    </lineage>
</organism>
<protein>
    <submittedName>
        <fullName evidence="2">Uncharacterized protein</fullName>
    </submittedName>
</protein>
<proteinExistence type="predicted"/>
<accession>A0A0E9SUG5</accession>
<dbReference type="EMBL" id="GBXM01063568">
    <property type="protein sequence ID" value="JAH45009.1"/>
    <property type="molecule type" value="Transcribed_RNA"/>
</dbReference>
<name>A0A0E9SUG5_ANGAN</name>
<reference evidence="2" key="2">
    <citation type="journal article" date="2015" name="Fish Shellfish Immunol.">
        <title>Early steps in the European eel (Anguilla anguilla)-Vibrio vulnificus interaction in the gills: Role of the RtxA13 toxin.</title>
        <authorList>
            <person name="Callol A."/>
            <person name="Pajuelo D."/>
            <person name="Ebbesson L."/>
            <person name="Teles M."/>
            <person name="MacKenzie S."/>
            <person name="Amaro C."/>
        </authorList>
    </citation>
    <scope>NUCLEOTIDE SEQUENCE</scope>
</reference>
<dbReference type="AlphaFoldDB" id="A0A0E9SUG5"/>
<evidence type="ECO:0000313" key="2">
    <source>
        <dbReference type="EMBL" id="JAH45009.1"/>
    </source>
</evidence>
<evidence type="ECO:0000256" key="1">
    <source>
        <dbReference type="SAM" id="MobiDB-lite"/>
    </source>
</evidence>
<feature type="region of interest" description="Disordered" evidence="1">
    <location>
        <begin position="19"/>
        <end position="41"/>
    </location>
</feature>